<feature type="domain" description="Amidohydrolase-related" evidence="5">
    <location>
        <begin position="121"/>
        <end position="393"/>
    </location>
</feature>
<dbReference type="EMBL" id="CAJHUC010000659">
    <property type="protein sequence ID" value="CAD7697443.1"/>
    <property type="molecule type" value="Genomic_DNA"/>
</dbReference>
<dbReference type="SUPFAM" id="SSF51556">
    <property type="entry name" value="Metallo-dependent hydrolases"/>
    <property type="match status" value="1"/>
</dbReference>
<evidence type="ECO:0000256" key="4">
    <source>
        <dbReference type="SAM" id="SignalP"/>
    </source>
</evidence>
<dbReference type="GO" id="GO:0006145">
    <property type="term" value="P:purine nucleobase catabolic process"/>
    <property type="evidence" value="ECO:0007669"/>
    <property type="project" value="TreeGrafter"/>
</dbReference>
<dbReference type="InterPro" id="IPR011059">
    <property type="entry name" value="Metal-dep_hydrolase_composite"/>
</dbReference>
<dbReference type="InterPro" id="IPR032466">
    <property type="entry name" value="Metal_Hydrolase"/>
</dbReference>
<sequence>MDRGTLFLVVACQAVALAALLHRGGWDWATLKATGRRLSLYPRLYGAMGGNAWRCCGLAGHSEVLIVGQRVLAGDGEEAPAAVHVSNGTIVGVYPFNGTRNMEDLPASTRSAAVFNYGGAVVAPGIIDVHVHLNMPGREDWEGMVSGTRAAAAGGVTTVVDMPLNSHPCTTEGPLLKQKLGLAKARSVVNTGFWGGLVPENAADRVTLEALLESGAFGLKAFMSPSGINDFPNVSRHHIESAIPLLKERGMPLFVHAESVSHVHVPEGDPRAYSQYMASRPPKFESDAISTLIDVLNSSTHESKAGFRIHIAHLADANSLAMIQDAKSYGLPLTVETCPHYLSFWAEGIPDGATQYKCAPPLRDSANAIRLWDAVASGTIDMLSSDHSPAPPGMKHLDNGDFGKAWGGISGRSRAAVSTGTKLQFCRIHTHGCAALCCQKLCINYLPSANMGPVVWLLLWVWPVVATSE</sequence>
<dbReference type="GO" id="GO:0046872">
    <property type="term" value="F:metal ion binding"/>
    <property type="evidence" value="ECO:0007669"/>
    <property type="project" value="UniProtKB-KW"/>
</dbReference>
<dbReference type="OrthoDB" id="10258955at2759"/>
<protein>
    <recommendedName>
        <fullName evidence="5">Amidohydrolase-related domain-containing protein</fullName>
    </recommendedName>
</protein>
<evidence type="ECO:0000313" key="6">
    <source>
        <dbReference type="EMBL" id="CAD7697443.1"/>
    </source>
</evidence>
<proteinExistence type="predicted"/>
<evidence type="ECO:0000313" key="7">
    <source>
        <dbReference type="Proteomes" id="UP000708148"/>
    </source>
</evidence>
<keyword evidence="7" id="KW-1185">Reference proteome</keyword>
<dbReference type="PANTHER" id="PTHR43668:SF2">
    <property type="entry name" value="ALLANTOINASE"/>
    <property type="match status" value="1"/>
</dbReference>
<dbReference type="Gene3D" id="3.20.20.140">
    <property type="entry name" value="Metal-dependent hydrolases"/>
    <property type="match status" value="1"/>
</dbReference>
<reference evidence="6" key="1">
    <citation type="submission" date="2020-12" db="EMBL/GenBank/DDBJ databases">
        <authorList>
            <person name="Iha C."/>
        </authorList>
    </citation>
    <scope>NUCLEOTIDE SEQUENCE</scope>
</reference>
<dbReference type="AlphaFoldDB" id="A0A8S1IRK2"/>
<keyword evidence="3" id="KW-0378">Hydrolase</keyword>
<dbReference type="InterPro" id="IPR002195">
    <property type="entry name" value="Dihydroorotase_CS"/>
</dbReference>
<feature type="signal peptide" evidence="4">
    <location>
        <begin position="1"/>
        <end position="18"/>
    </location>
</feature>
<name>A0A8S1IRK2_9CHLO</name>
<accession>A0A8S1IRK2</accession>
<evidence type="ECO:0000256" key="3">
    <source>
        <dbReference type="ARBA" id="ARBA00022801"/>
    </source>
</evidence>
<keyword evidence="2" id="KW-0479">Metal-binding</keyword>
<organism evidence="6 7">
    <name type="scientific">Ostreobium quekettii</name>
    <dbReference type="NCBI Taxonomy" id="121088"/>
    <lineage>
        <taxon>Eukaryota</taxon>
        <taxon>Viridiplantae</taxon>
        <taxon>Chlorophyta</taxon>
        <taxon>core chlorophytes</taxon>
        <taxon>Ulvophyceae</taxon>
        <taxon>TCBD clade</taxon>
        <taxon>Bryopsidales</taxon>
        <taxon>Ostreobineae</taxon>
        <taxon>Ostreobiaceae</taxon>
        <taxon>Ostreobium</taxon>
    </lineage>
</organism>
<dbReference type="InterPro" id="IPR006680">
    <property type="entry name" value="Amidohydro-rel"/>
</dbReference>
<dbReference type="PANTHER" id="PTHR43668">
    <property type="entry name" value="ALLANTOINASE"/>
    <property type="match status" value="1"/>
</dbReference>
<feature type="chain" id="PRO_5035758951" description="Amidohydrolase-related domain-containing protein" evidence="4">
    <location>
        <begin position="19"/>
        <end position="469"/>
    </location>
</feature>
<dbReference type="Pfam" id="PF01979">
    <property type="entry name" value="Amidohydro_1"/>
    <property type="match status" value="1"/>
</dbReference>
<comment type="cofactor">
    <cofactor evidence="1">
        <name>Zn(2+)</name>
        <dbReference type="ChEBI" id="CHEBI:29105"/>
    </cofactor>
</comment>
<dbReference type="SUPFAM" id="SSF51338">
    <property type="entry name" value="Composite domain of metallo-dependent hydrolases"/>
    <property type="match status" value="1"/>
</dbReference>
<dbReference type="GO" id="GO:0004038">
    <property type="term" value="F:allantoinase activity"/>
    <property type="evidence" value="ECO:0007669"/>
    <property type="project" value="TreeGrafter"/>
</dbReference>
<gene>
    <name evidence="6" type="ORF">OSTQU699_LOCUS2804</name>
</gene>
<dbReference type="InterPro" id="IPR050138">
    <property type="entry name" value="DHOase/Allantoinase_Hydrolase"/>
</dbReference>
<keyword evidence="4" id="KW-0732">Signal</keyword>
<dbReference type="GO" id="GO:0005737">
    <property type="term" value="C:cytoplasm"/>
    <property type="evidence" value="ECO:0007669"/>
    <property type="project" value="TreeGrafter"/>
</dbReference>
<comment type="caution">
    <text evidence="6">The sequence shown here is derived from an EMBL/GenBank/DDBJ whole genome shotgun (WGS) entry which is preliminary data.</text>
</comment>
<evidence type="ECO:0000259" key="5">
    <source>
        <dbReference type="Pfam" id="PF01979"/>
    </source>
</evidence>
<evidence type="ECO:0000256" key="2">
    <source>
        <dbReference type="ARBA" id="ARBA00022723"/>
    </source>
</evidence>
<dbReference type="Proteomes" id="UP000708148">
    <property type="component" value="Unassembled WGS sequence"/>
</dbReference>
<evidence type="ECO:0000256" key="1">
    <source>
        <dbReference type="ARBA" id="ARBA00001947"/>
    </source>
</evidence>
<dbReference type="PROSITE" id="PS00482">
    <property type="entry name" value="DIHYDROOROTASE_1"/>
    <property type="match status" value="1"/>
</dbReference>